<proteinExistence type="predicted"/>
<dbReference type="Proteomes" id="UP000008177">
    <property type="component" value="Unplaced contigs"/>
</dbReference>
<dbReference type="InParanoid" id="G2YKD6"/>
<dbReference type="AlphaFoldDB" id="G2YKD6"/>
<dbReference type="HOGENOM" id="CLU_2037692_0_0_1"/>
<evidence type="ECO:0000313" key="2">
    <source>
        <dbReference type="Proteomes" id="UP000008177"/>
    </source>
</evidence>
<organism evidence="1 2">
    <name type="scientific">Botryotinia fuckeliana (strain T4)</name>
    <name type="common">Noble rot fungus</name>
    <name type="synonym">Botrytis cinerea</name>
    <dbReference type="NCBI Taxonomy" id="999810"/>
    <lineage>
        <taxon>Eukaryota</taxon>
        <taxon>Fungi</taxon>
        <taxon>Dikarya</taxon>
        <taxon>Ascomycota</taxon>
        <taxon>Pezizomycotina</taxon>
        <taxon>Leotiomycetes</taxon>
        <taxon>Helotiales</taxon>
        <taxon>Sclerotiniaceae</taxon>
        <taxon>Botrytis</taxon>
    </lineage>
</organism>
<reference evidence="2" key="1">
    <citation type="journal article" date="2011" name="PLoS Genet.">
        <title>Genomic analysis of the necrotrophic fungal pathogens Sclerotinia sclerotiorum and Botrytis cinerea.</title>
        <authorList>
            <person name="Amselem J."/>
            <person name="Cuomo C.A."/>
            <person name="van Kan J.A."/>
            <person name="Viaud M."/>
            <person name="Benito E.P."/>
            <person name="Couloux A."/>
            <person name="Coutinho P.M."/>
            <person name="de Vries R.P."/>
            <person name="Dyer P.S."/>
            <person name="Fillinger S."/>
            <person name="Fournier E."/>
            <person name="Gout L."/>
            <person name="Hahn M."/>
            <person name="Kohn L."/>
            <person name="Lapalu N."/>
            <person name="Plummer K.M."/>
            <person name="Pradier J.M."/>
            <person name="Quevillon E."/>
            <person name="Sharon A."/>
            <person name="Simon A."/>
            <person name="ten Have A."/>
            <person name="Tudzynski B."/>
            <person name="Tudzynski P."/>
            <person name="Wincker P."/>
            <person name="Andrew M."/>
            <person name="Anthouard V."/>
            <person name="Beever R.E."/>
            <person name="Beffa R."/>
            <person name="Benoit I."/>
            <person name="Bouzid O."/>
            <person name="Brault B."/>
            <person name="Chen Z."/>
            <person name="Choquer M."/>
            <person name="Collemare J."/>
            <person name="Cotton P."/>
            <person name="Danchin E.G."/>
            <person name="Da Silva C."/>
            <person name="Gautier A."/>
            <person name="Giraud C."/>
            <person name="Giraud T."/>
            <person name="Gonzalez C."/>
            <person name="Grossetete S."/>
            <person name="Guldener U."/>
            <person name="Henrissat B."/>
            <person name="Howlett B.J."/>
            <person name="Kodira C."/>
            <person name="Kretschmer M."/>
            <person name="Lappartient A."/>
            <person name="Leroch M."/>
            <person name="Levis C."/>
            <person name="Mauceli E."/>
            <person name="Neuveglise C."/>
            <person name="Oeser B."/>
            <person name="Pearson M."/>
            <person name="Poulain J."/>
            <person name="Poussereau N."/>
            <person name="Quesneville H."/>
            <person name="Rascle C."/>
            <person name="Schumacher J."/>
            <person name="Segurens B."/>
            <person name="Sexton A."/>
            <person name="Silva E."/>
            <person name="Sirven C."/>
            <person name="Soanes D.M."/>
            <person name="Talbot N.J."/>
            <person name="Templeton M."/>
            <person name="Yandava C."/>
            <person name="Yarden O."/>
            <person name="Zeng Q."/>
            <person name="Rollins J.A."/>
            <person name="Lebrun M.H."/>
            <person name="Dickman M."/>
        </authorList>
    </citation>
    <scope>NUCLEOTIDE SEQUENCE [LARGE SCALE GENOMIC DNA]</scope>
    <source>
        <strain evidence="2">T4</strain>
    </source>
</reference>
<protein>
    <submittedName>
        <fullName evidence="1">Uncharacterized protein</fullName>
    </submittedName>
</protein>
<evidence type="ECO:0000313" key="1">
    <source>
        <dbReference type="EMBL" id="CCD52084.1"/>
    </source>
</evidence>
<gene>
    <name evidence="1" type="ORF">BofuT4_P082430.1</name>
</gene>
<accession>G2YKD6</accession>
<dbReference type="EMBL" id="FQ790340">
    <property type="protein sequence ID" value="CCD52084.1"/>
    <property type="molecule type" value="Genomic_DNA"/>
</dbReference>
<sequence length="121" mass="13783">MGTITLKKHQKSEHLPLLASLRKHEVQWQTSTFPRIFSTAGILPCSEYCSFKLPISLKGRLSTAVPVLFRLLLIYHPPNLFQCHIPILPLNITDFNLPAVSPLQSEPQLEFDRRTTNHGLQ</sequence>
<name>G2YKD6_BOTF4</name>